<proteinExistence type="predicted"/>
<gene>
    <name evidence="1" type="ORF">SAMN04488118_10194</name>
</gene>
<sequence length="67" mass="7341">MSDESTEQTEDNYGDFAVGTLFGRTYLEKLLLSIIEAYPFGHETPETRLGVAVRALTGESSKAEAVK</sequence>
<evidence type="ECO:0000313" key="2">
    <source>
        <dbReference type="Proteomes" id="UP000198767"/>
    </source>
</evidence>
<keyword evidence="2" id="KW-1185">Reference proteome</keyword>
<dbReference type="RefSeq" id="WP_090214629.1">
    <property type="nucleotide sequence ID" value="NZ_FMWG01000001.1"/>
</dbReference>
<accession>A0A1G5PJ23</accession>
<dbReference type="EMBL" id="FMWG01000001">
    <property type="protein sequence ID" value="SCZ49515.1"/>
    <property type="molecule type" value="Genomic_DNA"/>
</dbReference>
<dbReference type="Proteomes" id="UP000198767">
    <property type="component" value="Unassembled WGS sequence"/>
</dbReference>
<organism evidence="1 2">
    <name type="scientific">Epibacterium ulvae</name>
    <dbReference type="NCBI Taxonomy" id="1156985"/>
    <lineage>
        <taxon>Bacteria</taxon>
        <taxon>Pseudomonadati</taxon>
        <taxon>Pseudomonadota</taxon>
        <taxon>Alphaproteobacteria</taxon>
        <taxon>Rhodobacterales</taxon>
        <taxon>Roseobacteraceae</taxon>
        <taxon>Epibacterium</taxon>
    </lineage>
</organism>
<protein>
    <submittedName>
        <fullName evidence="1">Uncharacterized protein</fullName>
    </submittedName>
</protein>
<reference evidence="1 2" key="1">
    <citation type="submission" date="2016-10" db="EMBL/GenBank/DDBJ databases">
        <authorList>
            <person name="de Groot N.N."/>
        </authorList>
    </citation>
    <scope>NUCLEOTIDE SEQUENCE [LARGE SCALE GENOMIC DNA]</scope>
    <source>
        <strain evidence="1 2">U95</strain>
    </source>
</reference>
<name>A0A1G5PJ23_9RHOB</name>
<dbReference type="AlphaFoldDB" id="A0A1G5PJ23"/>
<evidence type="ECO:0000313" key="1">
    <source>
        <dbReference type="EMBL" id="SCZ49515.1"/>
    </source>
</evidence>
<dbReference type="STRING" id="1156985.SAMN04488118_10194"/>